<reference evidence="3" key="1">
    <citation type="journal article" date="2010" name="Nature">
        <title>The Amphimedon queenslandica genome and the evolution of animal complexity.</title>
        <authorList>
            <person name="Srivastava M."/>
            <person name="Simakov O."/>
            <person name="Chapman J."/>
            <person name="Fahey B."/>
            <person name="Gauthier M.E."/>
            <person name="Mitros T."/>
            <person name="Richards G.S."/>
            <person name="Conaco C."/>
            <person name="Dacre M."/>
            <person name="Hellsten U."/>
            <person name="Larroux C."/>
            <person name="Putnam N.H."/>
            <person name="Stanke M."/>
            <person name="Adamska M."/>
            <person name="Darling A."/>
            <person name="Degnan S.M."/>
            <person name="Oakley T.H."/>
            <person name="Plachetzki D.C."/>
            <person name="Zhai Y."/>
            <person name="Adamski M."/>
            <person name="Calcino A."/>
            <person name="Cummins S.F."/>
            <person name="Goodstein D.M."/>
            <person name="Harris C."/>
            <person name="Jackson D.J."/>
            <person name="Leys S.P."/>
            <person name="Shu S."/>
            <person name="Woodcroft B.J."/>
            <person name="Vervoort M."/>
            <person name="Kosik K.S."/>
            <person name="Manning G."/>
            <person name="Degnan B.M."/>
            <person name="Rokhsar D.S."/>
        </authorList>
    </citation>
    <scope>NUCLEOTIDE SEQUENCE [LARGE SCALE GENOMIC DNA]</scope>
</reference>
<proteinExistence type="predicted"/>
<protein>
    <submittedName>
        <fullName evidence="2">Uncharacterized protein</fullName>
    </submittedName>
</protein>
<organism evidence="2 3">
    <name type="scientific">Amphimedon queenslandica</name>
    <name type="common">Sponge</name>
    <dbReference type="NCBI Taxonomy" id="400682"/>
    <lineage>
        <taxon>Eukaryota</taxon>
        <taxon>Metazoa</taxon>
        <taxon>Porifera</taxon>
        <taxon>Demospongiae</taxon>
        <taxon>Heteroscleromorpha</taxon>
        <taxon>Haplosclerida</taxon>
        <taxon>Niphatidae</taxon>
        <taxon>Amphimedon</taxon>
    </lineage>
</organism>
<dbReference type="AlphaFoldDB" id="A0AAN0JZC2"/>
<dbReference type="EnsemblMetazoa" id="XM_020006714.1">
    <property type="protein sequence ID" value="XP_019862273.1"/>
    <property type="gene ID" value="LOC109590849"/>
</dbReference>
<keyword evidence="3" id="KW-1185">Reference proteome</keyword>
<sequence>MPLVCLRLDFMPGRSECVLIEYHEGVNYKNLLQLLQNVIPKSSVAKMDKSLLQSLLGLCQSDREKECLRFAVFKASGLSSTQARAQFGLENMNLRAKKVEDSIIHAQYIRTAIEKLALTTEKAVLQSLGLSCGNEELISESSDEESSDVPTQCSNSSPLTPTNYPASPSCTDFSLNDMNVIVQECQLNWFEIVEQLEKMYGTQCSHINHIKESIEHLNISVREKEKLRISYQAFMLDKEDQAASQREADIYNGEIVTESDSDDPNAILAARTPLDPCLKKTIVKKRLSVKRWAQRLKAKRIEEQHFLGRQVSKRHDSIVTKYPDIGETIESFVQDNNVGAEAWRRTGVLTFDGNVKKKQKITYEKIRKHLESIYGRKFSYGTVVQLCVARNRRHRSSSRYKGVAKVTTRRARKGFQLRYNPDFHWSNALYSGLNFIQLVDGSDILNINRDDASGFRLDTLATHKQYAVPTVTGNSVLTTHTDYVTKYPSVLQTTSYNFSKTGNTPEVCIGVVKALPVHSKSPAQHAADFAMLMKKEEFNSVFYSPSGQAKSIVCARVDGATDEGPAHEEVQFFWTLDHIQNERVATLVTARSS</sequence>
<evidence type="ECO:0000313" key="2">
    <source>
        <dbReference type="EnsemblMetazoa" id="XP_019862273.1"/>
    </source>
</evidence>
<feature type="region of interest" description="Disordered" evidence="1">
    <location>
        <begin position="140"/>
        <end position="163"/>
    </location>
</feature>
<accession>A0AAN0JZC2</accession>
<evidence type="ECO:0000313" key="3">
    <source>
        <dbReference type="Proteomes" id="UP000007879"/>
    </source>
</evidence>
<name>A0AAN0JZC2_AMPQE</name>
<dbReference type="RefSeq" id="XP_019862273.1">
    <property type="nucleotide sequence ID" value="XM_020006714.1"/>
</dbReference>
<evidence type="ECO:0000256" key="1">
    <source>
        <dbReference type="SAM" id="MobiDB-lite"/>
    </source>
</evidence>
<feature type="compositionally biased region" description="Polar residues" evidence="1">
    <location>
        <begin position="148"/>
        <end position="163"/>
    </location>
</feature>
<dbReference type="GeneID" id="109590849"/>
<dbReference type="Proteomes" id="UP000007879">
    <property type="component" value="Unassembled WGS sequence"/>
</dbReference>
<reference evidence="2" key="2">
    <citation type="submission" date="2024-06" db="UniProtKB">
        <authorList>
            <consortium name="EnsemblMetazoa"/>
        </authorList>
    </citation>
    <scope>IDENTIFICATION</scope>
</reference>
<dbReference type="KEGG" id="aqu:109590849"/>